<dbReference type="RefSeq" id="WP_039137587.1">
    <property type="nucleotide sequence ID" value="NZ_JSVC01000005.1"/>
</dbReference>
<dbReference type="STRING" id="1349421.OI18_04555"/>
<evidence type="ECO:0000313" key="2">
    <source>
        <dbReference type="Proteomes" id="UP000031408"/>
    </source>
</evidence>
<evidence type="ECO:0008006" key="3">
    <source>
        <dbReference type="Google" id="ProtNLM"/>
    </source>
</evidence>
<name>A0A0C1L601_9BACT</name>
<comment type="caution">
    <text evidence="1">The sequence shown here is derived from an EMBL/GenBank/DDBJ whole genome shotgun (WGS) entry which is preliminary data.</text>
</comment>
<organism evidence="1 2">
    <name type="scientific">Flavihumibacter solisilvae</name>
    <dbReference type="NCBI Taxonomy" id="1349421"/>
    <lineage>
        <taxon>Bacteria</taxon>
        <taxon>Pseudomonadati</taxon>
        <taxon>Bacteroidota</taxon>
        <taxon>Chitinophagia</taxon>
        <taxon>Chitinophagales</taxon>
        <taxon>Chitinophagaceae</taxon>
        <taxon>Flavihumibacter</taxon>
    </lineage>
</organism>
<dbReference type="OrthoDB" id="666127at2"/>
<accession>A0A0C1L601</accession>
<dbReference type="AlphaFoldDB" id="A0A0C1L601"/>
<evidence type="ECO:0000313" key="1">
    <source>
        <dbReference type="EMBL" id="KIC95542.1"/>
    </source>
</evidence>
<protein>
    <recommendedName>
        <fullName evidence="3">Lipocalin-like domain-containing protein</fullName>
    </recommendedName>
</protein>
<reference evidence="1 2" key="1">
    <citation type="submission" date="2014-11" db="EMBL/GenBank/DDBJ databases">
        <title>Genome sequence of Flavihumibacter solisilvae 3-3.</title>
        <authorList>
            <person name="Zhou G."/>
            <person name="Li M."/>
            <person name="Wang G."/>
        </authorList>
    </citation>
    <scope>NUCLEOTIDE SEQUENCE [LARGE SCALE GENOMIC DNA]</scope>
    <source>
        <strain evidence="1 2">3-3</strain>
    </source>
</reference>
<sequence>MKKLFWLTITICFLGSCKKAIEKKKEDIVLDAMTNGQWYVHSFREGSKDITGDFAPYSFQFYRDGRVSALSEGSEDKGTWAADVDARTITSDFPNAADPVRKLNAAWKITDNSWDYVKAETTVQGIKNLLHLKKK</sequence>
<proteinExistence type="predicted"/>
<dbReference type="Proteomes" id="UP000031408">
    <property type="component" value="Unassembled WGS sequence"/>
</dbReference>
<keyword evidence="2" id="KW-1185">Reference proteome</keyword>
<dbReference type="EMBL" id="JSVC01000005">
    <property type="protein sequence ID" value="KIC95542.1"/>
    <property type="molecule type" value="Genomic_DNA"/>
</dbReference>
<dbReference type="PROSITE" id="PS51257">
    <property type="entry name" value="PROKAR_LIPOPROTEIN"/>
    <property type="match status" value="1"/>
</dbReference>
<gene>
    <name evidence="1" type="ORF">OI18_04555</name>
</gene>